<protein>
    <submittedName>
        <fullName evidence="1">Uncharacterized protein</fullName>
    </submittedName>
</protein>
<organism evidence="1 2">
    <name type="scientific">Actinoplanes auranticolor</name>
    <dbReference type="NCBI Taxonomy" id="47988"/>
    <lineage>
        <taxon>Bacteria</taxon>
        <taxon>Bacillati</taxon>
        <taxon>Actinomycetota</taxon>
        <taxon>Actinomycetes</taxon>
        <taxon>Micromonosporales</taxon>
        <taxon>Micromonosporaceae</taxon>
        <taxon>Actinoplanes</taxon>
    </lineage>
</organism>
<evidence type="ECO:0000313" key="2">
    <source>
        <dbReference type="Proteomes" id="UP000681340"/>
    </source>
</evidence>
<comment type="caution">
    <text evidence="1">The sequence shown here is derived from an EMBL/GenBank/DDBJ whole genome shotgun (WGS) entry which is preliminary data.</text>
</comment>
<keyword evidence="2" id="KW-1185">Reference proteome</keyword>
<name>A0A919VUK8_9ACTN</name>
<evidence type="ECO:0000313" key="1">
    <source>
        <dbReference type="EMBL" id="GIM79524.1"/>
    </source>
</evidence>
<dbReference type="Proteomes" id="UP000681340">
    <property type="component" value="Unassembled WGS sequence"/>
</dbReference>
<dbReference type="RefSeq" id="WP_212994409.1">
    <property type="nucleotide sequence ID" value="NZ_BAABEA010000048.1"/>
</dbReference>
<proteinExistence type="predicted"/>
<accession>A0A919VUK8</accession>
<gene>
    <name evidence="1" type="ORF">Aau02nite_86210</name>
</gene>
<reference evidence="1" key="1">
    <citation type="submission" date="2021-03" db="EMBL/GenBank/DDBJ databases">
        <title>Whole genome shotgun sequence of Actinoplanes auranticolor NBRC 12245.</title>
        <authorList>
            <person name="Komaki H."/>
            <person name="Tamura T."/>
        </authorList>
    </citation>
    <scope>NUCLEOTIDE SEQUENCE</scope>
    <source>
        <strain evidence="1">NBRC 12245</strain>
    </source>
</reference>
<dbReference type="EMBL" id="BOQL01000082">
    <property type="protein sequence ID" value="GIM79524.1"/>
    <property type="molecule type" value="Genomic_DNA"/>
</dbReference>
<sequence length="278" mass="30431">MTYDLLLAGDLDVTRLSAALAGLASVTADAVDVAPAEAEAEDRDWDAAVLCTYRALQGDVPWSLDVYFAVPEPPDVGEVSGSLAASLELPVLYPAEPYPPSAYWMALPDGTRTRARVYEQDGAAVVIDAVGKPVPWLPGVRVEAQPEVIREHRMPTPVTDGFEARLAAEMMIPAPEEELRAACGRLAAWEALTVRMKSGWPPDGWYPAEYFQQDLTDRDDLTTDVDRIPAAVRSRFTEALARVDDAFRAATREQPAASDGRGWWWSRVPDPVPWPSPT</sequence>
<dbReference type="AlphaFoldDB" id="A0A919VUK8"/>